<gene>
    <name evidence="6" type="ORF">F2P81_003202</name>
</gene>
<feature type="transmembrane region" description="Helical" evidence="5">
    <location>
        <begin position="48"/>
        <end position="70"/>
    </location>
</feature>
<name>A0A6A4TLF4_SCOMX</name>
<accession>A0A6A4TLF4</accession>
<keyword evidence="4 5" id="KW-0472">Membrane</keyword>
<evidence type="ECO:0000256" key="1">
    <source>
        <dbReference type="ARBA" id="ARBA00004141"/>
    </source>
</evidence>
<dbReference type="Gene3D" id="1.10.1450.10">
    <property type="entry name" value="Tetraspanin"/>
    <property type="match status" value="1"/>
</dbReference>
<reference evidence="6 7" key="1">
    <citation type="submission" date="2019-06" db="EMBL/GenBank/DDBJ databases">
        <title>Draft genomes of female and male turbot (Scophthalmus maximus).</title>
        <authorList>
            <person name="Xu H."/>
            <person name="Xu X.-W."/>
            <person name="Shao C."/>
            <person name="Chen S."/>
        </authorList>
    </citation>
    <scope>NUCLEOTIDE SEQUENCE [LARGE SCALE GENOMIC DNA]</scope>
    <source>
        <strain evidence="6">Ysfricsl-2016a</strain>
        <tissue evidence="6">Blood</tissue>
    </source>
</reference>
<dbReference type="AlphaFoldDB" id="A0A6A4TLF4"/>
<dbReference type="Pfam" id="PF00335">
    <property type="entry name" value="Tetraspanin"/>
    <property type="match status" value="1"/>
</dbReference>
<evidence type="ECO:0000313" key="6">
    <source>
        <dbReference type="EMBL" id="KAF0044044.1"/>
    </source>
</evidence>
<dbReference type="GO" id="GO:0016020">
    <property type="term" value="C:membrane"/>
    <property type="evidence" value="ECO:0007669"/>
    <property type="project" value="UniProtKB-SubCell"/>
</dbReference>
<dbReference type="Proteomes" id="UP000438429">
    <property type="component" value="Unassembled WGS sequence"/>
</dbReference>
<evidence type="ECO:0000256" key="2">
    <source>
        <dbReference type="ARBA" id="ARBA00022692"/>
    </source>
</evidence>
<evidence type="ECO:0000313" key="7">
    <source>
        <dbReference type="Proteomes" id="UP000438429"/>
    </source>
</evidence>
<dbReference type="InterPro" id="IPR008952">
    <property type="entry name" value="Tetraspanin_EC2_sf"/>
</dbReference>
<keyword evidence="2 5" id="KW-0812">Transmembrane</keyword>
<feature type="transmembrane region" description="Helical" evidence="5">
    <location>
        <begin position="181"/>
        <end position="205"/>
    </location>
</feature>
<keyword evidence="3 5" id="KW-1133">Transmembrane helix</keyword>
<comment type="caution">
    <text evidence="6">The sequence shown here is derived from an EMBL/GenBank/DDBJ whole genome shotgun (WGS) entry which is preliminary data.</text>
</comment>
<evidence type="ECO:0000256" key="5">
    <source>
        <dbReference type="SAM" id="Phobius"/>
    </source>
</evidence>
<evidence type="ECO:0008006" key="8">
    <source>
        <dbReference type="Google" id="ProtNLM"/>
    </source>
</evidence>
<comment type="subcellular location">
    <subcellularLocation>
        <location evidence="1">Membrane</location>
        <topology evidence="1">Multi-pass membrane protein</topology>
    </subcellularLocation>
</comment>
<evidence type="ECO:0000256" key="4">
    <source>
        <dbReference type="ARBA" id="ARBA00023136"/>
    </source>
</evidence>
<proteinExistence type="predicted"/>
<feature type="transmembrane region" description="Helical" evidence="5">
    <location>
        <begin position="12"/>
        <end position="36"/>
    </location>
</feature>
<protein>
    <recommendedName>
        <fullName evidence="8">Tetraspanin</fullName>
    </recommendedName>
</protein>
<sequence length="221" mass="24511">MSDRGRKAFRTTLQLVCQLLWVLGLVVGLSGVYLLMKYKQCSLYFSSSYITMPAILALTSAAFLLASGFLGSWLSIRDSTCLQGLLDSELSSLSGVFQNYAGDSHDPISQAVDATQEELQCCGVHDYRDWLETPWFNGTGGLFVPHSCCNSTFPSCNGTVERPWQLYSQGCQAKLEAAVQFVLSFIIWGCPVVLLVEVFVLITVAQLMRNQPLEYHILDKN</sequence>
<dbReference type="InterPro" id="IPR018499">
    <property type="entry name" value="Tetraspanin/Peripherin"/>
</dbReference>
<organism evidence="6 7">
    <name type="scientific">Scophthalmus maximus</name>
    <name type="common">Turbot</name>
    <name type="synonym">Psetta maxima</name>
    <dbReference type="NCBI Taxonomy" id="52904"/>
    <lineage>
        <taxon>Eukaryota</taxon>
        <taxon>Metazoa</taxon>
        <taxon>Chordata</taxon>
        <taxon>Craniata</taxon>
        <taxon>Vertebrata</taxon>
        <taxon>Euteleostomi</taxon>
        <taxon>Actinopterygii</taxon>
        <taxon>Neopterygii</taxon>
        <taxon>Teleostei</taxon>
        <taxon>Neoteleostei</taxon>
        <taxon>Acanthomorphata</taxon>
        <taxon>Carangaria</taxon>
        <taxon>Pleuronectiformes</taxon>
        <taxon>Pleuronectoidei</taxon>
        <taxon>Scophthalmidae</taxon>
        <taxon>Scophthalmus</taxon>
    </lineage>
</organism>
<dbReference type="EMBL" id="VEVO01000003">
    <property type="protein sequence ID" value="KAF0044044.1"/>
    <property type="molecule type" value="Genomic_DNA"/>
</dbReference>
<evidence type="ECO:0000256" key="3">
    <source>
        <dbReference type="ARBA" id="ARBA00022989"/>
    </source>
</evidence>
<dbReference type="SUPFAM" id="SSF48652">
    <property type="entry name" value="Tetraspanin"/>
    <property type="match status" value="1"/>
</dbReference>